<reference evidence="2" key="1">
    <citation type="submission" date="2023-03" db="EMBL/GenBank/DDBJ databases">
        <title>Massive genome expansion in bonnet fungi (Mycena s.s.) driven by repeated elements and novel gene families across ecological guilds.</title>
        <authorList>
            <consortium name="Lawrence Berkeley National Laboratory"/>
            <person name="Harder C.B."/>
            <person name="Miyauchi S."/>
            <person name="Viragh M."/>
            <person name="Kuo A."/>
            <person name="Thoen E."/>
            <person name="Andreopoulos B."/>
            <person name="Lu D."/>
            <person name="Skrede I."/>
            <person name="Drula E."/>
            <person name="Henrissat B."/>
            <person name="Morin E."/>
            <person name="Kohler A."/>
            <person name="Barry K."/>
            <person name="LaButti K."/>
            <person name="Morin E."/>
            <person name="Salamov A."/>
            <person name="Lipzen A."/>
            <person name="Mereny Z."/>
            <person name="Hegedus B."/>
            <person name="Baldrian P."/>
            <person name="Stursova M."/>
            <person name="Weitz H."/>
            <person name="Taylor A."/>
            <person name="Grigoriev I.V."/>
            <person name="Nagy L.G."/>
            <person name="Martin F."/>
            <person name="Kauserud H."/>
        </authorList>
    </citation>
    <scope>NUCLEOTIDE SEQUENCE</scope>
    <source>
        <strain evidence="2">CBHHK067</strain>
    </source>
</reference>
<feature type="region of interest" description="Disordered" evidence="1">
    <location>
        <begin position="146"/>
        <end position="167"/>
    </location>
</feature>
<dbReference type="EMBL" id="JARKIE010001205">
    <property type="protein sequence ID" value="KAJ7604626.1"/>
    <property type="molecule type" value="Genomic_DNA"/>
</dbReference>
<name>A0AAD7AYS8_MYCRO</name>
<comment type="caution">
    <text evidence="2">The sequence shown here is derived from an EMBL/GenBank/DDBJ whole genome shotgun (WGS) entry which is preliminary data.</text>
</comment>
<dbReference type="Proteomes" id="UP001221757">
    <property type="component" value="Unassembled WGS sequence"/>
</dbReference>
<keyword evidence="3" id="KW-1185">Reference proteome</keyword>
<protein>
    <submittedName>
        <fullName evidence="2">Uncharacterized protein</fullName>
    </submittedName>
</protein>
<gene>
    <name evidence="2" type="ORF">B0H17DRAFT_1222175</name>
</gene>
<proteinExistence type="predicted"/>
<dbReference type="AlphaFoldDB" id="A0AAD7AYS8"/>
<sequence>MPAQASNYAIRDITKGVLGVLSSRTSRAWLCWRLIAVCFSIVLDAPLPRLLVATVSPFRPPVALVRPGPVSIVVFARLKGLGYASRLARLGESPDLSRKVASARIPFSVPRMSGMMIWADVSLNTPHLDAKSARWSRPRSVLASRRFHDVSARTGPDPTHPDRRGHDAQPVFLGFHHAGCWQPRALTDSMFSFAPLIWPRNARSPSPSRAPPPTVRASTHALEAPAEPQQTRAFNRAHAPHLPRDTFGALQRGRSAYPACAPTSRSARESSRYWQPEPKRLRCVLALLGMAHTRSVAVRPTAFGGLLWCYLLRLGSTHSMCAAPRRTHRTHHSASRSGLLIPQTRLDAHHDHTLKYAE</sequence>
<accession>A0AAD7AYS8</accession>
<evidence type="ECO:0000313" key="3">
    <source>
        <dbReference type="Proteomes" id="UP001221757"/>
    </source>
</evidence>
<evidence type="ECO:0000256" key="1">
    <source>
        <dbReference type="SAM" id="MobiDB-lite"/>
    </source>
</evidence>
<organism evidence="2 3">
    <name type="scientific">Mycena rosella</name>
    <name type="common">Pink bonnet</name>
    <name type="synonym">Agaricus rosellus</name>
    <dbReference type="NCBI Taxonomy" id="1033263"/>
    <lineage>
        <taxon>Eukaryota</taxon>
        <taxon>Fungi</taxon>
        <taxon>Dikarya</taxon>
        <taxon>Basidiomycota</taxon>
        <taxon>Agaricomycotina</taxon>
        <taxon>Agaricomycetes</taxon>
        <taxon>Agaricomycetidae</taxon>
        <taxon>Agaricales</taxon>
        <taxon>Marasmiineae</taxon>
        <taxon>Mycenaceae</taxon>
        <taxon>Mycena</taxon>
    </lineage>
</organism>
<evidence type="ECO:0000313" key="2">
    <source>
        <dbReference type="EMBL" id="KAJ7604626.1"/>
    </source>
</evidence>